<evidence type="ECO:0000256" key="7">
    <source>
        <dbReference type="ARBA" id="ARBA00022857"/>
    </source>
</evidence>
<dbReference type="InterPro" id="IPR018517">
    <property type="entry name" value="tRNA_hU_synthase_CS"/>
</dbReference>
<dbReference type="PANTHER" id="PTHR45846:SF1">
    <property type="entry name" value="TRNA-DIHYDROURIDINE(47) SYNTHASE [NAD(P)(+)]-LIKE"/>
    <property type="match status" value="1"/>
</dbReference>
<comment type="caution">
    <text evidence="17">The sequence shown here is derived from an EMBL/GenBank/DDBJ whole genome shotgun (WGS) entry which is preliminary data.</text>
</comment>
<evidence type="ECO:0000313" key="18">
    <source>
        <dbReference type="Proteomes" id="UP000231293"/>
    </source>
</evidence>
<keyword evidence="5 12" id="KW-0288">FMN</keyword>
<evidence type="ECO:0000256" key="2">
    <source>
        <dbReference type="ARBA" id="ARBA00002790"/>
    </source>
</evidence>
<keyword evidence="3 12" id="KW-0820">tRNA-binding</keyword>
<feature type="binding site" evidence="12">
    <location>
        <begin position="200"/>
        <end position="202"/>
    </location>
    <ligand>
        <name>FMN</name>
        <dbReference type="ChEBI" id="CHEBI:58210"/>
    </ligand>
</feature>
<keyword evidence="15" id="KW-0547">Nucleotide-binding</keyword>
<evidence type="ECO:0000313" key="17">
    <source>
        <dbReference type="EMBL" id="PIT18653.1"/>
    </source>
</evidence>
<comment type="function">
    <text evidence="2 12 13">Catalyzes the synthesis of 5,6-dihydrouridine (D), a modified base found in the D-loop of most tRNAs, via the reduction of the C5-C6 double bond in target uridines.</text>
</comment>
<dbReference type="GO" id="GO:0000049">
    <property type="term" value="F:tRNA binding"/>
    <property type="evidence" value="ECO:0007669"/>
    <property type="project" value="UniProtKB-UniRule"/>
</dbReference>
<reference evidence="17 18" key="1">
    <citation type="journal article" date="2017" name="MBio">
        <title>Type VI secretion-mediated competition in the bee gut microbiome.</title>
        <authorList>
            <person name="Steele M.I."/>
            <person name="Kwong W.K."/>
            <person name="Powell J.E."/>
            <person name="Whiteley M."/>
            <person name="Moran N.A."/>
        </authorList>
    </citation>
    <scope>NUCLEOTIDE SEQUENCE [LARGE SCALE GENOMIC DNA]</scope>
    <source>
        <strain evidence="17 18">App2-2</strain>
    </source>
</reference>
<dbReference type="Gene3D" id="1.10.1200.80">
    <property type="entry name" value="Putative flavin oxidoreducatase, domain 2"/>
    <property type="match status" value="1"/>
</dbReference>
<dbReference type="GO" id="GO:0050660">
    <property type="term" value="F:flavin adenine dinucleotide binding"/>
    <property type="evidence" value="ECO:0007669"/>
    <property type="project" value="InterPro"/>
</dbReference>
<feature type="domain" description="DUS-like FMN-binding" evidence="16">
    <location>
        <begin position="14"/>
        <end position="318"/>
    </location>
</feature>
<comment type="catalytic activity">
    <reaction evidence="11 12">
        <text>a 5,6-dihydrouridine in tRNA + NAD(+) = a uridine in tRNA + NADH + H(+)</text>
        <dbReference type="Rhea" id="RHEA:54452"/>
        <dbReference type="Rhea" id="RHEA-COMP:13339"/>
        <dbReference type="Rhea" id="RHEA-COMP:13887"/>
        <dbReference type="ChEBI" id="CHEBI:15378"/>
        <dbReference type="ChEBI" id="CHEBI:57540"/>
        <dbReference type="ChEBI" id="CHEBI:57945"/>
        <dbReference type="ChEBI" id="CHEBI:65315"/>
        <dbReference type="ChEBI" id="CHEBI:74443"/>
    </reaction>
</comment>
<evidence type="ECO:0000256" key="5">
    <source>
        <dbReference type="ARBA" id="ARBA00022643"/>
    </source>
</evidence>
<feature type="binding site" evidence="15">
    <location>
        <position position="169"/>
    </location>
    <ligand>
        <name>FMN</name>
        <dbReference type="ChEBI" id="CHEBI:58210"/>
    </ligand>
</feature>
<feature type="active site" description="Proton donor" evidence="12 14">
    <location>
        <position position="100"/>
    </location>
</feature>
<dbReference type="NCBIfam" id="TIGR00737">
    <property type="entry name" value="nifR3_yhdG"/>
    <property type="match status" value="1"/>
</dbReference>
<dbReference type="AlphaFoldDB" id="A0A2N9WWP8"/>
<dbReference type="RefSeq" id="WP_100112999.1">
    <property type="nucleotide sequence ID" value="NZ_MDVB01000004.1"/>
</dbReference>
<evidence type="ECO:0000256" key="6">
    <source>
        <dbReference type="ARBA" id="ARBA00022694"/>
    </source>
</evidence>
<dbReference type="PANTHER" id="PTHR45846">
    <property type="entry name" value="TRNA-DIHYDROURIDINE(47) SYNTHASE [NAD(P)(+)]-LIKE"/>
    <property type="match status" value="1"/>
</dbReference>
<keyword evidence="9 12" id="KW-0560">Oxidoreductase</keyword>
<dbReference type="CDD" id="cd02801">
    <property type="entry name" value="DUS_like_FMN"/>
    <property type="match status" value="1"/>
</dbReference>
<sequence length="334" mass="37167">MQIGCYQLTAPFALAPMAGITDKPFRQLCREFGAGWAVSEMITSDPSLQQTRKTLQRANYEGENGIRVVQIAGSDPQQLADAARYNVARGAEVIDINMGCPAKKVCNVLAGSALLQNESLVEAILQAVVDAVDVPVTLKTRLGWDDEHRNILTIAHMAEQAGITALAVHGRTRTQMYRGEACYELITQVRQQVNLPLWVNGDITSPQKALRVWQETGADGVMIGRAAQGQPWLFRDLVHYHKYGCLPPSLSIAEHAQIIVRHVAAMHDFYGKIMGVRIARKHVGWYVTALPEGEHFRRQVNTVDDAQMQLQLVNDFLDRQVAQLAAWPCAYREQ</sequence>
<feature type="binding site" evidence="12 15">
    <location>
        <begin position="224"/>
        <end position="225"/>
    </location>
    <ligand>
        <name>FMN</name>
        <dbReference type="ChEBI" id="CHEBI:58210"/>
    </ligand>
</feature>
<dbReference type="InterPro" id="IPR001269">
    <property type="entry name" value="DUS_fam"/>
</dbReference>
<dbReference type="Gene3D" id="3.20.20.70">
    <property type="entry name" value="Aldolase class I"/>
    <property type="match status" value="1"/>
</dbReference>
<feature type="binding site" evidence="12 15">
    <location>
        <position position="70"/>
    </location>
    <ligand>
        <name>FMN</name>
        <dbReference type="ChEBI" id="CHEBI:58210"/>
    </ligand>
</feature>
<dbReference type="InterPro" id="IPR035587">
    <property type="entry name" value="DUS-like_FMN-bd"/>
</dbReference>
<protein>
    <recommendedName>
        <fullName evidence="12">tRNA-dihydrouridine synthase B</fullName>
        <ecNumber evidence="12">1.3.1.-</ecNumber>
    </recommendedName>
</protein>
<dbReference type="HAMAP" id="MF_02042">
    <property type="entry name" value="DusB_subfam"/>
    <property type="match status" value="1"/>
</dbReference>
<dbReference type="PROSITE" id="PS01136">
    <property type="entry name" value="UPF0034"/>
    <property type="match status" value="1"/>
</dbReference>
<dbReference type="EMBL" id="MDVB01000004">
    <property type="protein sequence ID" value="PIT18653.1"/>
    <property type="molecule type" value="Genomic_DNA"/>
</dbReference>
<accession>A0A2N9WWP8</accession>
<evidence type="ECO:0000256" key="15">
    <source>
        <dbReference type="PIRSR" id="PIRSR006621-2"/>
    </source>
</evidence>
<evidence type="ECO:0000256" key="8">
    <source>
        <dbReference type="ARBA" id="ARBA00022884"/>
    </source>
</evidence>
<comment type="similarity">
    <text evidence="13">Belongs to the dus family.</text>
</comment>
<keyword evidence="4 12" id="KW-0285">Flavoprotein</keyword>
<dbReference type="InterPro" id="IPR004652">
    <property type="entry name" value="DusB-like"/>
</dbReference>
<proteinExistence type="inferred from homology"/>
<comment type="cofactor">
    <cofactor evidence="1 12 13 15">
        <name>FMN</name>
        <dbReference type="ChEBI" id="CHEBI:58210"/>
    </cofactor>
</comment>
<dbReference type="GO" id="GO:0010181">
    <property type="term" value="F:FMN binding"/>
    <property type="evidence" value="ECO:0007669"/>
    <property type="project" value="UniProtKB-UniRule"/>
</dbReference>
<feature type="binding site" evidence="12 15">
    <location>
        <begin position="16"/>
        <end position="18"/>
    </location>
    <ligand>
        <name>FMN</name>
        <dbReference type="ChEBI" id="CHEBI:58210"/>
    </ligand>
</feature>
<dbReference type="InterPro" id="IPR032887">
    <property type="entry name" value="DusB"/>
</dbReference>
<feature type="binding site" evidence="12 15">
    <location>
        <position position="139"/>
    </location>
    <ligand>
        <name>FMN</name>
        <dbReference type="ChEBI" id="CHEBI:58210"/>
    </ligand>
</feature>
<dbReference type="PIRSF" id="PIRSF006621">
    <property type="entry name" value="Dus"/>
    <property type="match status" value="1"/>
</dbReference>
<dbReference type="SUPFAM" id="SSF51395">
    <property type="entry name" value="FMN-linked oxidoreductases"/>
    <property type="match status" value="1"/>
</dbReference>
<gene>
    <name evidence="12" type="primary">dusB</name>
    <name evidence="17" type="ORF">BGI32_00905</name>
</gene>
<comment type="similarity">
    <text evidence="12">Belongs to the Dus family. DusB subfamily.</text>
</comment>
<name>A0A2N9WWP8_9NEIS</name>
<evidence type="ECO:0000256" key="9">
    <source>
        <dbReference type="ARBA" id="ARBA00023002"/>
    </source>
</evidence>
<dbReference type="EC" id="1.3.1.-" evidence="12"/>
<dbReference type="GO" id="GO:0017150">
    <property type="term" value="F:tRNA dihydrouridine synthase activity"/>
    <property type="evidence" value="ECO:0007669"/>
    <property type="project" value="UniProtKB-UniRule"/>
</dbReference>
<evidence type="ECO:0000256" key="10">
    <source>
        <dbReference type="ARBA" id="ARBA00048205"/>
    </source>
</evidence>
<dbReference type="InterPro" id="IPR024036">
    <property type="entry name" value="tRNA-dHydroUridine_Synthase_C"/>
</dbReference>
<keyword evidence="6 12" id="KW-0819">tRNA processing</keyword>
<dbReference type="Pfam" id="PF01207">
    <property type="entry name" value="Dus"/>
    <property type="match status" value="1"/>
</dbReference>
<dbReference type="InterPro" id="IPR013785">
    <property type="entry name" value="Aldolase_TIM"/>
</dbReference>
<evidence type="ECO:0000256" key="4">
    <source>
        <dbReference type="ARBA" id="ARBA00022630"/>
    </source>
</evidence>
<evidence type="ECO:0000256" key="14">
    <source>
        <dbReference type="PIRSR" id="PIRSR006621-1"/>
    </source>
</evidence>
<comment type="catalytic activity">
    <reaction evidence="10 12">
        <text>a 5,6-dihydrouridine in tRNA + NADP(+) = a uridine in tRNA + NADPH + H(+)</text>
        <dbReference type="Rhea" id="RHEA:23624"/>
        <dbReference type="Rhea" id="RHEA-COMP:13339"/>
        <dbReference type="Rhea" id="RHEA-COMP:13887"/>
        <dbReference type="ChEBI" id="CHEBI:15378"/>
        <dbReference type="ChEBI" id="CHEBI:57783"/>
        <dbReference type="ChEBI" id="CHEBI:58349"/>
        <dbReference type="ChEBI" id="CHEBI:65315"/>
        <dbReference type="ChEBI" id="CHEBI:74443"/>
    </reaction>
</comment>
<keyword evidence="8 12" id="KW-0694">RNA-binding</keyword>
<evidence type="ECO:0000256" key="3">
    <source>
        <dbReference type="ARBA" id="ARBA00022555"/>
    </source>
</evidence>
<evidence type="ECO:0000256" key="11">
    <source>
        <dbReference type="ARBA" id="ARBA00048802"/>
    </source>
</evidence>
<keyword evidence="7 12" id="KW-0521">NADP</keyword>
<evidence type="ECO:0000256" key="13">
    <source>
        <dbReference type="PIRNR" id="PIRNR006621"/>
    </source>
</evidence>
<dbReference type="Proteomes" id="UP000231293">
    <property type="component" value="Unassembled WGS sequence"/>
</dbReference>
<organism evidence="17 18">
    <name type="scientific">Snodgrassella alvi</name>
    <dbReference type="NCBI Taxonomy" id="1196083"/>
    <lineage>
        <taxon>Bacteria</taxon>
        <taxon>Pseudomonadati</taxon>
        <taxon>Pseudomonadota</taxon>
        <taxon>Betaproteobacteria</taxon>
        <taxon>Neisseriales</taxon>
        <taxon>Neisseriaceae</taxon>
        <taxon>Snodgrassella</taxon>
    </lineage>
</organism>
<evidence type="ECO:0000256" key="12">
    <source>
        <dbReference type="HAMAP-Rule" id="MF_02042"/>
    </source>
</evidence>
<evidence type="ECO:0000256" key="1">
    <source>
        <dbReference type="ARBA" id="ARBA00001917"/>
    </source>
</evidence>
<evidence type="ECO:0000259" key="16">
    <source>
        <dbReference type="Pfam" id="PF01207"/>
    </source>
</evidence>